<evidence type="ECO:0000256" key="4">
    <source>
        <dbReference type="ARBA" id="ARBA00022559"/>
    </source>
</evidence>
<dbReference type="Pfam" id="PF00578">
    <property type="entry name" value="AhpC-TSA"/>
    <property type="match status" value="1"/>
</dbReference>
<evidence type="ECO:0000256" key="12">
    <source>
        <dbReference type="PIRSR" id="PIRSR000239-1"/>
    </source>
</evidence>
<evidence type="ECO:0000256" key="10">
    <source>
        <dbReference type="ARBA" id="ARBA00063543"/>
    </source>
</evidence>
<dbReference type="OrthoDB" id="185659at2759"/>
<comment type="subunit">
    <text evidence="10">Homodimer; disulfide-linked, upon oxidation.</text>
</comment>
<dbReference type="GO" id="GO:0045454">
    <property type="term" value="P:cell redox homeostasis"/>
    <property type="evidence" value="ECO:0007669"/>
    <property type="project" value="TreeGrafter"/>
</dbReference>
<comment type="catalytic activity">
    <reaction evidence="9">
        <text>a hydroperoxide + [thioredoxin]-dithiol = an alcohol + [thioredoxin]-disulfide + H2O</text>
        <dbReference type="Rhea" id="RHEA:62620"/>
        <dbReference type="Rhea" id="RHEA-COMP:10698"/>
        <dbReference type="Rhea" id="RHEA-COMP:10700"/>
        <dbReference type="ChEBI" id="CHEBI:15377"/>
        <dbReference type="ChEBI" id="CHEBI:29950"/>
        <dbReference type="ChEBI" id="CHEBI:30879"/>
        <dbReference type="ChEBI" id="CHEBI:35924"/>
        <dbReference type="ChEBI" id="CHEBI:50058"/>
        <dbReference type="EC" id="1.11.1.24"/>
    </reaction>
</comment>
<keyword evidence="5 11" id="KW-0049">Antioxidant</keyword>
<evidence type="ECO:0000313" key="16">
    <source>
        <dbReference type="WBParaSite" id="GPUH_0000152901-mRNA-1"/>
    </source>
</evidence>
<dbReference type="FunFam" id="3.40.30.10:FF:000003">
    <property type="entry name" value="Peroxiredoxin 1"/>
    <property type="match status" value="1"/>
</dbReference>
<dbReference type="InterPro" id="IPR036249">
    <property type="entry name" value="Thioredoxin-like_sf"/>
</dbReference>
<feature type="active site" description="Cysteine sulfenic acid (-SOH) intermediate; for peroxidase activity" evidence="12">
    <location>
        <position position="54"/>
    </location>
</feature>
<dbReference type="Proteomes" id="UP000271098">
    <property type="component" value="Unassembled WGS sequence"/>
</dbReference>
<dbReference type="SUPFAM" id="SSF52833">
    <property type="entry name" value="Thioredoxin-like"/>
    <property type="match status" value="1"/>
</dbReference>
<evidence type="ECO:0000256" key="2">
    <source>
        <dbReference type="ARBA" id="ARBA00009796"/>
    </source>
</evidence>
<dbReference type="EC" id="1.11.1.24" evidence="3"/>
<dbReference type="PANTHER" id="PTHR10681:SF163">
    <property type="entry name" value="AT16346P-RELATED"/>
    <property type="match status" value="1"/>
</dbReference>
<evidence type="ECO:0000256" key="7">
    <source>
        <dbReference type="ARBA" id="ARBA00023157"/>
    </source>
</evidence>
<reference evidence="14 15" key="2">
    <citation type="submission" date="2018-11" db="EMBL/GenBank/DDBJ databases">
        <authorList>
            <consortium name="Pathogen Informatics"/>
        </authorList>
    </citation>
    <scope>NUCLEOTIDE SEQUENCE [LARGE SCALE GENOMIC DNA]</scope>
</reference>
<evidence type="ECO:0000256" key="3">
    <source>
        <dbReference type="ARBA" id="ARBA00013017"/>
    </source>
</evidence>
<dbReference type="CDD" id="cd03015">
    <property type="entry name" value="PRX_Typ2cys"/>
    <property type="match status" value="1"/>
</dbReference>
<keyword evidence="4 11" id="KW-0575">Peroxidase</keyword>
<dbReference type="GO" id="GO:0019430">
    <property type="term" value="P:removal of superoxide radicals"/>
    <property type="evidence" value="ECO:0007669"/>
    <property type="project" value="TreeGrafter"/>
</dbReference>
<feature type="domain" description="Thioredoxin" evidence="13">
    <location>
        <begin position="9"/>
        <end position="167"/>
    </location>
</feature>
<keyword evidence="15" id="KW-1185">Reference proteome</keyword>
<keyword evidence="8 11" id="KW-0676">Redox-active center</keyword>
<evidence type="ECO:0000256" key="9">
    <source>
        <dbReference type="ARBA" id="ARBA00049091"/>
    </source>
</evidence>
<proteinExistence type="inferred from homology"/>
<dbReference type="GO" id="GO:0042744">
    <property type="term" value="P:hydrogen peroxide catabolic process"/>
    <property type="evidence" value="ECO:0007669"/>
    <property type="project" value="TreeGrafter"/>
</dbReference>
<evidence type="ECO:0000256" key="5">
    <source>
        <dbReference type="ARBA" id="ARBA00022862"/>
    </source>
</evidence>
<dbReference type="WBParaSite" id="GPUH_0000152901-mRNA-1">
    <property type="protein sequence ID" value="GPUH_0000152901-mRNA-1"/>
    <property type="gene ID" value="GPUH_0000152901"/>
</dbReference>
<dbReference type="InterPro" id="IPR024706">
    <property type="entry name" value="Peroxiredoxin_AhpC-typ"/>
</dbReference>
<accession>A0A183CYI5</accession>
<name>A0A183CYI5_9BILA</name>
<evidence type="ECO:0000256" key="8">
    <source>
        <dbReference type="ARBA" id="ARBA00023284"/>
    </source>
</evidence>
<dbReference type="GO" id="GO:0008379">
    <property type="term" value="F:thioredoxin peroxidase activity"/>
    <property type="evidence" value="ECO:0007669"/>
    <property type="project" value="TreeGrafter"/>
</dbReference>
<dbReference type="EMBL" id="UYRT01001871">
    <property type="protein sequence ID" value="VDK30293.1"/>
    <property type="molecule type" value="Genomic_DNA"/>
</dbReference>
<comment type="function">
    <text evidence="1">Thiol-specific peroxidase that catalyzes the reduction of hydrogen peroxide and organic hydroperoxides to water and alcohols, respectively. Plays a role in cell protection against oxidative stress by detoxifying peroxides and as sensor of hydrogen peroxide-mediated signaling events.</text>
</comment>
<keyword evidence="7" id="KW-1015">Disulfide bond</keyword>
<dbReference type="AlphaFoldDB" id="A0A183CYI5"/>
<evidence type="ECO:0000313" key="14">
    <source>
        <dbReference type="EMBL" id="VDK30293.1"/>
    </source>
</evidence>
<sequence length="191" mass="21655">MILQGHQKAFIGHLAPPFSGTAVMDSDFKTVSLSDYKDKYLVLFFYPSDFSFICPTEIISFSNRYEDFQANKCELLAASTDSYFTHFAWLSLPRKAGGLGEIKFPILADPSLQISKDYGMLFEDEGVAYRGLFIIDGKGIIRHVTINDFPVGRSVDETLRLVQALQYTDVHGQVCSLLIYFFFFMGKFALY</sequence>
<keyword evidence="6 11" id="KW-0560">Oxidoreductase</keyword>
<dbReference type="PROSITE" id="PS51352">
    <property type="entry name" value="THIOREDOXIN_2"/>
    <property type="match status" value="1"/>
</dbReference>
<evidence type="ECO:0000256" key="6">
    <source>
        <dbReference type="ARBA" id="ARBA00023002"/>
    </source>
</evidence>
<evidence type="ECO:0000256" key="11">
    <source>
        <dbReference type="PIRNR" id="PIRNR000239"/>
    </source>
</evidence>
<evidence type="ECO:0000313" key="15">
    <source>
        <dbReference type="Proteomes" id="UP000271098"/>
    </source>
</evidence>
<evidence type="ECO:0000256" key="1">
    <source>
        <dbReference type="ARBA" id="ARBA00003330"/>
    </source>
</evidence>
<dbReference type="GO" id="GO:0005829">
    <property type="term" value="C:cytosol"/>
    <property type="evidence" value="ECO:0007669"/>
    <property type="project" value="TreeGrafter"/>
</dbReference>
<comment type="similarity">
    <text evidence="2">Belongs to the peroxiredoxin family. AhpC/Prx1 subfamily.</text>
</comment>
<protein>
    <recommendedName>
        <fullName evidence="3">thioredoxin-dependent peroxiredoxin</fullName>
        <ecNumber evidence="3">1.11.1.24</ecNumber>
    </recommendedName>
</protein>
<evidence type="ECO:0000259" key="13">
    <source>
        <dbReference type="PROSITE" id="PS51352"/>
    </source>
</evidence>
<reference evidence="16" key="1">
    <citation type="submission" date="2016-06" db="UniProtKB">
        <authorList>
            <consortium name="WormBaseParasite"/>
        </authorList>
    </citation>
    <scope>IDENTIFICATION</scope>
</reference>
<dbReference type="PIRSF" id="PIRSF000239">
    <property type="entry name" value="AHPC"/>
    <property type="match status" value="1"/>
</dbReference>
<dbReference type="Gene3D" id="3.40.30.10">
    <property type="entry name" value="Glutaredoxin"/>
    <property type="match status" value="1"/>
</dbReference>
<dbReference type="InterPro" id="IPR000866">
    <property type="entry name" value="AhpC/TSA"/>
</dbReference>
<dbReference type="PANTHER" id="PTHR10681">
    <property type="entry name" value="THIOREDOXIN PEROXIDASE"/>
    <property type="match status" value="1"/>
</dbReference>
<dbReference type="InterPro" id="IPR050217">
    <property type="entry name" value="Peroxiredoxin"/>
</dbReference>
<gene>
    <name evidence="14" type="ORF">GPUH_LOCUS1525</name>
</gene>
<organism evidence="16">
    <name type="scientific">Gongylonema pulchrum</name>
    <dbReference type="NCBI Taxonomy" id="637853"/>
    <lineage>
        <taxon>Eukaryota</taxon>
        <taxon>Metazoa</taxon>
        <taxon>Ecdysozoa</taxon>
        <taxon>Nematoda</taxon>
        <taxon>Chromadorea</taxon>
        <taxon>Rhabditida</taxon>
        <taxon>Spirurina</taxon>
        <taxon>Spiruromorpha</taxon>
        <taxon>Spiruroidea</taxon>
        <taxon>Gongylonematidae</taxon>
        <taxon>Gongylonema</taxon>
    </lineage>
</organism>
<dbReference type="InterPro" id="IPR013766">
    <property type="entry name" value="Thioredoxin_domain"/>
</dbReference>